<keyword evidence="4" id="KW-1185">Reference proteome</keyword>
<gene>
    <name evidence="3" type="ORF">ZT3D7_G3799</name>
</gene>
<dbReference type="Proteomes" id="UP000215127">
    <property type="component" value="Chromosome 3"/>
</dbReference>
<dbReference type="InterPro" id="IPR039278">
    <property type="entry name" value="Red1"/>
</dbReference>
<feature type="region of interest" description="Disordered" evidence="1">
    <location>
        <begin position="532"/>
        <end position="950"/>
    </location>
</feature>
<feature type="compositionally biased region" description="Polar residues" evidence="1">
    <location>
        <begin position="763"/>
        <end position="782"/>
    </location>
</feature>
<dbReference type="InterPro" id="IPR019607">
    <property type="entry name" value="Putative_zinc-finger_domain"/>
</dbReference>
<feature type="region of interest" description="Disordered" evidence="1">
    <location>
        <begin position="1"/>
        <end position="53"/>
    </location>
</feature>
<evidence type="ECO:0000313" key="4">
    <source>
        <dbReference type="Proteomes" id="UP000215127"/>
    </source>
</evidence>
<feature type="compositionally biased region" description="Acidic residues" evidence="1">
    <location>
        <begin position="564"/>
        <end position="576"/>
    </location>
</feature>
<feature type="compositionally biased region" description="Polar residues" evidence="1">
    <location>
        <begin position="532"/>
        <end position="550"/>
    </location>
</feature>
<protein>
    <recommendedName>
        <fullName evidence="2">Putative zinc-finger domain-containing protein</fullName>
    </recommendedName>
</protein>
<feature type="compositionally biased region" description="Polar residues" evidence="1">
    <location>
        <begin position="487"/>
        <end position="497"/>
    </location>
</feature>
<feature type="compositionally biased region" description="Acidic residues" evidence="1">
    <location>
        <begin position="740"/>
        <end position="755"/>
    </location>
</feature>
<evidence type="ECO:0000259" key="2">
    <source>
        <dbReference type="Pfam" id="PF10650"/>
    </source>
</evidence>
<feature type="region of interest" description="Disordered" evidence="1">
    <location>
        <begin position="282"/>
        <end position="315"/>
    </location>
</feature>
<feature type="compositionally biased region" description="Polar residues" evidence="1">
    <location>
        <begin position="579"/>
        <end position="591"/>
    </location>
</feature>
<dbReference type="GO" id="GO:0005634">
    <property type="term" value="C:nucleus"/>
    <property type="evidence" value="ECO:0007669"/>
    <property type="project" value="TreeGrafter"/>
</dbReference>
<organism evidence="3 4">
    <name type="scientific">Zymoseptoria tritici (strain ST99CH_3D7)</name>
    <dbReference type="NCBI Taxonomy" id="1276538"/>
    <lineage>
        <taxon>Eukaryota</taxon>
        <taxon>Fungi</taxon>
        <taxon>Dikarya</taxon>
        <taxon>Ascomycota</taxon>
        <taxon>Pezizomycotina</taxon>
        <taxon>Dothideomycetes</taxon>
        <taxon>Dothideomycetidae</taxon>
        <taxon>Mycosphaerellales</taxon>
        <taxon>Mycosphaerellaceae</taxon>
        <taxon>Zymoseptoria</taxon>
    </lineage>
</organism>
<dbReference type="Pfam" id="PF10650">
    <property type="entry name" value="zf-C3H1"/>
    <property type="match status" value="1"/>
</dbReference>
<feature type="compositionally biased region" description="Polar residues" evidence="1">
    <location>
        <begin position="289"/>
        <end position="301"/>
    </location>
</feature>
<name>A0A1X7RML7_ZYMT9</name>
<feature type="compositionally biased region" description="Polar residues" evidence="1">
    <location>
        <begin position="37"/>
        <end position="53"/>
    </location>
</feature>
<feature type="compositionally biased region" description="Acidic residues" evidence="1">
    <location>
        <begin position="893"/>
        <end position="906"/>
    </location>
</feature>
<dbReference type="STRING" id="1276538.A0A1X7RML7"/>
<evidence type="ECO:0000256" key="1">
    <source>
        <dbReference type="SAM" id="MobiDB-lite"/>
    </source>
</evidence>
<evidence type="ECO:0000313" key="3">
    <source>
        <dbReference type="EMBL" id="SMQ48649.1"/>
    </source>
</evidence>
<reference evidence="3 4" key="1">
    <citation type="submission" date="2016-06" db="EMBL/GenBank/DDBJ databases">
        <authorList>
            <person name="Kjaerup R.B."/>
            <person name="Dalgaard T.S."/>
            <person name="Juul-Madsen H.R."/>
        </authorList>
    </citation>
    <scope>NUCLEOTIDE SEQUENCE [LARGE SCALE GENOMIC DNA]</scope>
</reference>
<feature type="compositionally biased region" description="Low complexity" evidence="1">
    <location>
        <begin position="923"/>
        <end position="935"/>
    </location>
</feature>
<dbReference type="PANTHER" id="PTHR21563:SF3">
    <property type="entry name" value="ZINC FINGER C3H1 DOMAIN-CONTAINING PROTEIN"/>
    <property type="match status" value="1"/>
</dbReference>
<feature type="compositionally biased region" description="Basic and acidic residues" evidence="1">
    <location>
        <begin position="618"/>
        <end position="640"/>
    </location>
</feature>
<dbReference type="EMBL" id="LT853694">
    <property type="protein sequence ID" value="SMQ48649.1"/>
    <property type="molecule type" value="Genomic_DNA"/>
</dbReference>
<feature type="compositionally biased region" description="Acidic residues" evidence="1">
    <location>
        <begin position="833"/>
        <end position="850"/>
    </location>
</feature>
<feature type="region of interest" description="Disordered" evidence="1">
    <location>
        <begin position="434"/>
        <end position="518"/>
    </location>
</feature>
<dbReference type="GO" id="GO:0000178">
    <property type="term" value="C:exosome (RNase complex)"/>
    <property type="evidence" value="ECO:0007669"/>
    <property type="project" value="TreeGrafter"/>
</dbReference>
<feature type="compositionally biased region" description="Low complexity" evidence="1">
    <location>
        <begin position="655"/>
        <end position="667"/>
    </location>
</feature>
<feature type="compositionally biased region" description="Polar residues" evidence="1">
    <location>
        <begin position="668"/>
        <end position="679"/>
    </location>
</feature>
<feature type="compositionally biased region" description="Polar residues" evidence="1">
    <location>
        <begin position="434"/>
        <end position="448"/>
    </location>
</feature>
<feature type="compositionally biased region" description="Low complexity" evidence="1">
    <location>
        <begin position="175"/>
        <end position="185"/>
    </location>
</feature>
<feature type="compositionally biased region" description="Acidic residues" evidence="1">
    <location>
        <begin position="126"/>
        <end position="136"/>
    </location>
</feature>
<feature type="region of interest" description="Disordered" evidence="1">
    <location>
        <begin position="93"/>
        <end position="235"/>
    </location>
</feature>
<sequence length="1144" mass="121807">MTPQQAAASYGAGGHPPSTSNTSLPTHYPQRDYNPFHAQTSANGTPSATSQGQQMAFGQNAALPGFDMSILQGITPDQLALIARLIQTGTLPLPPGAPGSQVSNTATPPGLAPPTQPAVVSNDAIDREDGEVDEGEVSDHQPRDFLSTPPKGPRQNRSPTILEKKARGVLANLESQSSSRRGSSQKTNLAAPPNAPRGPSGLANGQSNTRAPNGMGGSAPIAQLNTRQPSPPSKRDTLKEFVLEMHRAGYGFEQIAKEVGNTPALRRLYGNLQLAVPSADNAPAARANGSVSPFGSEQRPSTAAKRPVSKPAPADRSAYLAKLQAAKNKKSESMASTPINQAADSVLQVASSAQPILPVEETRVEPQLPRAAPPKKTIKTELVRQRLEALNAARAKQNVQVSMSDPVPATPSFQQAELGQRSACNGSTIIVNAQDNGTSLDSSGTGDQPSAAHGAQESHSEPAMQPIPTPASPSISRGFGLPGLFTTRASATPTFSTFAKDRTQTPEVPRTKSNQSPIVPLVMSTIQRPQQIASLAAPSRQSSATQQPFGQPNHLAESFIIEASSDEEDDREDDEASSGTSLKTTTKQSPPGNLRDFPPKYSVLGPASASTPGTPGLDLKRKLEEVEEMKRKIARLETRKTKSKSNAQAAKAVEGESSASSMPESGSVTPANAVQSNPQAKPLIATPANKMRAAEQEKESLKRRLLELQAQGVDIPPATRAPAQTLPPAVEHQEPTTEQNESEMDEDDFYNEEPSDTAADTLPDSTQSRDVTMTNATENASNEPEHSSSTESIEGGELGTASLLAPGFEQAAMSTRLEESSTTFSARANVDAQDPDPPDDDEDEDMDDVYEPQPGPVPSSIVDVNPSESGSADDAGAPIPAEEVDPSNVSPNDADDDTDDNGDDYEPSQNIETADEVAAPSPASTDAMSESASMSESEESTSGEQSTAQSPDVDLVADLQPDPDVTNPATDRTGIRVVDDGLAPELQPASEQHVVVHQQPQAESGFYKPYTSPLSRFKDFRFHPSFLEAVSGHKSLTYSHRIDPNKQLCPYEVGGRCNDKSCGFQHFKTMDLSDNDLLRILGTERMPASDPESQQRWRTGLHALIKELRITHKTQDVDVIAQRIADFRREFIGDPTKTLLLKDT</sequence>
<dbReference type="AlphaFoldDB" id="A0A1X7RML7"/>
<feature type="domain" description="Putative zinc-finger" evidence="2">
    <location>
        <begin position="1048"/>
        <end position="1068"/>
    </location>
</feature>
<accession>A0A1X7RML7</accession>
<feature type="compositionally biased region" description="Basic and acidic residues" evidence="1">
    <location>
        <begin position="692"/>
        <end position="706"/>
    </location>
</feature>
<proteinExistence type="predicted"/>
<dbReference type="PANTHER" id="PTHR21563">
    <property type="entry name" value="ZINC FINGER C3H1 DOMAIN-CONTAINING PROTEIN"/>
    <property type="match status" value="1"/>
</dbReference>